<dbReference type="Gene3D" id="1.10.357.10">
    <property type="entry name" value="Tetracycline Repressor, domain 2"/>
    <property type="match status" value="1"/>
</dbReference>
<evidence type="ECO:0000256" key="1">
    <source>
        <dbReference type="ARBA" id="ARBA00022491"/>
    </source>
</evidence>
<dbReference type="GO" id="GO:0003677">
    <property type="term" value="F:DNA binding"/>
    <property type="evidence" value="ECO:0007669"/>
    <property type="project" value="UniProtKB-UniRule"/>
</dbReference>
<dbReference type="Pfam" id="PF00440">
    <property type="entry name" value="TetR_N"/>
    <property type="match status" value="1"/>
</dbReference>
<dbReference type="InterPro" id="IPR050624">
    <property type="entry name" value="HTH-type_Tx_Regulator"/>
</dbReference>
<evidence type="ECO:0000256" key="3">
    <source>
        <dbReference type="PROSITE-ProRule" id="PRU00335"/>
    </source>
</evidence>
<dbReference type="PANTHER" id="PTHR43479:SF7">
    <property type="entry name" value="TETR-FAMILY TRANSCRIPTIONAL REGULATOR"/>
    <property type="match status" value="1"/>
</dbReference>
<evidence type="ECO:0000259" key="4">
    <source>
        <dbReference type="PROSITE" id="PS50977"/>
    </source>
</evidence>
<evidence type="ECO:0000256" key="2">
    <source>
        <dbReference type="ARBA" id="ARBA00023125"/>
    </source>
</evidence>
<gene>
    <name evidence="5" type="ORF">SAMN05421670_2923</name>
</gene>
<evidence type="ECO:0000313" key="6">
    <source>
        <dbReference type="Proteomes" id="UP000198734"/>
    </source>
</evidence>
<reference evidence="6" key="1">
    <citation type="submission" date="2016-10" db="EMBL/GenBank/DDBJ databases">
        <authorList>
            <person name="Varghese N."/>
            <person name="Submissions S."/>
        </authorList>
    </citation>
    <scope>NUCLEOTIDE SEQUENCE [LARGE SCALE GENOMIC DNA]</scope>
    <source>
        <strain evidence="6">DSM 11706</strain>
    </source>
</reference>
<dbReference type="Proteomes" id="UP000198734">
    <property type="component" value="Unassembled WGS sequence"/>
</dbReference>
<name>A0A1I5ZVZ1_9BACI</name>
<dbReference type="InterPro" id="IPR001647">
    <property type="entry name" value="HTH_TetR"/>
</dbReference>
<keyword evidence="2 3" id="KW-0238">DNA-binding</keyword>
<keyword evidence="6" id="KW-1185">Reference proteome</keyword>
<dbReference type="OrthoDB" id="9810250at2"/>
<protein>
    <submittedName>
        <fullName evidence="5">Transcriptional regulator, TetR family</fullName>
    </submittedName>
</protein>
<evidence type="ECO:0000313" key="5">
    <source>
        <dbReference type="EMBL" id="SFQ60646.1"/>
    </source>
</evidence>
<dbReference type="RefSeq" id="WP_093537615.1">
    <property type="nucleotide sequence ID" value="NZ_FOXU01000006.1"/>
</dbReference>
<organism evidence="5 6">
    <name type="scientific">Psychrobacillus psychrotolerans</name>
    <dbReference type="NCBI Taxonomy" id="126156"/>
    <lineage>
        <taxon>Bacteria</taxon>
        <taxon>Bacillati</taxon>
        <taxon>Bacillota</taxon>
        <taxon>Bacilli</taxon>
        <taxon>Bacillales</taxon>
        <taxon>Bacillaceae</taxon>
        <taxon>Psychrobacillus</taxon>
    </lineage>
</organism>
<dbReference type="PANTHER" id="PTHR43479">
    <property type="entry name" value="ACREF/ENVCD OPERON REPRESSOR-RELATED"/>
    <property type="match status" value="1"/>
</dbReference>
<dbReference type="STRING" id="126156.SAMN05421670_2923"/>
<accession>A0A1I5ZVZ1</accession>
<feature type="domain" description="HTH tetR-type" evidence="4">
    <location>
        <begin position="9"/>
        <end position="69"/>
    </location>
</feature>
<sequence>MKKLDPRVQRTRQNIMNSFMRLIKQKDFSDISIADITQEAEINRSTFYYHFMDKYDLIDVIQREVLTKEIFKEVALQEVIDEQTIIMSLQAIMGSQTNLALHCQRAVKEFKPKMDYEIKQRLTENLHALLDKEHGVKEEHYFLATFWSWGIYGVAMACVEGKETLHTAVNRLTNIILG</sequence>
<dbReference type="AlphaFoldDB" id="A0A1I5ZVZ1"/>
<keyword evidence="1" id="KW-0678">Repressor</keyword>
<dbReference type="PROSITE" id="PS50977">
    <property type="entry name" value="HTH_TETR_2"/>
    <property type="match status" value="1"/>
</dbReference>
<dbReference type="EMBL" id="FOXU01000006">
    <property type="protein sequence ID" value="SFQ60646.1"/>
    <property type="molecule type" value="Genomic_DNA"/>
</dbReference>
<dbReference type="SUPFAM" id="SSF46689">
    <property type="entry name" value="Homeodomain-like"/>
    <property type="match status" value="1"/>
</dbReference>
<dbReference type="InterPro" id="IPR009057">
    <property type="entry name" value="Homeodomain-like_sf"/>
</dbReference>
<feature type="DNA-binding region" description="H-T-H motif" evidence="3">
    <location>
        <begin position="32"/>
        <end position="51"/>
    </location>
</feature>
<proteinExistence type="predicted"/>